<name>A0ABQ1SEJ2_9FLAO</name>
<accession>A0ABQ1SEJ2</accession>
<dbReference type="InterPro" id="IPR047721">
    <property type="entry name" value="DrmB"/>
</dbReference>
<protein>
    <recommendedName>
        <fullName evidence="1">MrfA-like Zn-binding domain-containing protein</fullName>
    </recommendedName>
</protein>
<sequence length="664" mass="76625">MAKYTELQTRKLISSYGGVGSIIETIDGALMIKDFDKWKYFFLIEKEKIEVQENESINDDRLLKRLKFYFPDLNQIVKVPANYSAFYNTSLPKLKNHIVDAEYFPKWMYCNKCNSIKHIDDWYKGWKIGFHSKDRNKLDDAFTPPKCYKCYQKAKKNKEKRRYYVLEQVRFIMTAPNGNIKDIPWHNWTNLTREKDENGQKKIVFNGKCCNKQDLKYIKDGRNPDFTGVRIQCKNPDCKTNAKQQSLIGLMGLRVPDFNQNGEIKTIVDAEGNPVLDVKGKVQKVMFKAVIRTSNSVYYPLITNSLYLPTLEIKKNIKDKIKTLYEDAEFSSEKIQAKINNEQLQLTISQIEEVMFPDNQNFIKEVDYRLREYQYLVTNESPDDKNLVFEQVNSNELVNFGISKLLKVNRLKLTSVQTGYSRQDPIDKDLFANKTMEDYIPVSQHAVKAKYTTSKGKNTKLLPGIESFGEGIFIDFDKEKISNWFKSCSKHESFKKRIDALKNNIEISTFTPSEEKLKMLNNLEYLTTFLFIHTFSHILIKELEFLTGYPATSLAERLYVNENDMQGVLIYTMAGAEGSFGGLVSQAKPERFSKILYSSLARAKDCASDPICYHSEGQGVGGLNLASCYSCGLLPETSCEEFNSYLDRALLIDAAFGFYRNNLI</sequence>
<dbReference type="NCBIfam" id="NF038324">
    <property type="entry name" value="DrmB_fam"/>
    <property type="match status" value="1"/>
</dbReference>
<evidence type="ECO:0000259" key="1">
    <source>
        <dbReference type="Pfam" id="PF09369"/>
    </source>
</evidence>
<keyword evidence="3" id="KW-1185">Reference proteome</keyword>
<gene>
    <name evidence="2" type="ORF">GCM10010832_05170</name>
</gene>
<dbReference type="InterPro" id="IPR018973">
    <property type="entry name" value="MZB"/>
</dbReference>
<feature type="domain" description="MrfA-like Zn-binding" evidence="1">
    <location>
        <begin position="535"/>
        <end position="631"/>
    </location>
</feature>
<evidence type="ECO:0000313" key="2">
    <source>
        <dbReference type="EMBL" id="GGE27437.1"/>
    </source>
</evidence>
<evidence type="ECO:0000313" key="3">
    <source>
        <dbReference type="Proteomes" id="UP000599179"/>
    </source>
</evidence>
<dbReference type="RefSeq" id="WP_188457529.1">
    <property type="nucleotide sequence ID" value="NZ_BMGM01000002.1"/>
</dbReference>
<organism evidence="2 3">
    <name type="scientific">Psychroflexus planctonicus</name>
    <dbReference type="NCBI Taxonomy" id="1526575"/>
    <lineage>
        <taxon>Bacteria</taxon>
        <taxon>Pseudomonadati</taxon>
        <taxon>Bacteroidota</taxon>
        <taxon>Flavobacteriia</taxon>
        <taxon>Flavobacteriales</taxon>
        <taxon>Flavobacteriaceae</taxon>
        <taxon>Psychroflexus</taxon>
    </lineage>
</organism>
<dbReference type="EMBL" id="BMGM01000002">
    <property type="protein sequence ID" value="GGE27437.1"/>
    <property type="molecule type" value="Genomic_DNA"/>
</dbReference>
<reference evidence="3" key="1">
    <citation type="journal article" date="2019" name="Int. J. Syst. Evol. Microbiol.">
        <title>The Global Catalogue of Microorganisms (GCM) 10K type strain sequencing project: providing services to taxonomists for standard genome sequencing and annotation.</title>
        <authorList>
            <consortium name="The Broad Institute Genomics Platform"/>
            <consortium name="The Broad Institute Genome Sequencing Center for Infectious Disease"/>
            <person name="Wu L."/>
            <person name="Ma J."/>
        </authorList>
    </citation>
    <scope>NUCLEOTIDE SEQUENCE [LARGE SCALE GENOMIC DNA]</scope>
    <source>
        <strain evidence="3">CGMCC 1.12931</strain>
    </source>
</reference>
<comment type="caution">
    <text evidence="2">The sequence shown here is derived from an EMBL/GenBank/DDBJ whole genome shotgun (WGS) entry which is preliminary data.</text>
</comment>
<dbReference type="Pfam" id="PF09369">
    <property type="entry name" value="MZB"/>
    <property type="match status" value="1"/>
</dbReference>
<proteinExistence type="predicted"/>
<dbReference type="Proteomes" id="UP000599179">
    <property type="component" value="Unassembled WGS sequence"/>
</dbReference>